<dbReference type="InterPro" id="IPR028039">
    <property type="entry name" value="CCDC32"/>
</dbReference>
<accession>A0A8X6GMG9</accession>
<reference evidence="2" key="1">
    <citation type="submission" date="2020-07" db="EMBL/GenBank/DDBJ databases">
        <title>Multicomponent nature underlies the extraordinary mechanical properties of spider dragline silk.</title>
        <authorList>
            <person name="Kono N."/>
            <person name="Nakamura H."/>
            <person name="Mori M."/>
            <person name="Yoshida Y."/>
            <person name="Ohtoshi R."/>
            <person name="Malay A.D."/>
            <person name="Moran D.A.P."/>
            <person name="Tomita M."/>
            <person name="Numata K."/>
            <person name="Arakawa K."/>
        </authorList>
    </citation>
    <scope>NUCLEOTIDE SEQUENCE</scope>
</reference>
<dbReference type="OrthoDB" id="5982503at2759"/>
<dbReference type="Pfam" id="PF14989">
    <property type="entry name" value="CCDC32"/>
    <property type="match status" value="1"/>
</dbReference>
<name>A0A8X6GMG9_TRICU</name>
<sequence>MQEQTEVSKAMKELNQMPSGFSHLPDSDHYLRKLETRLSKVKGLNKNLTSKDMITVLQKARDDYMSRLISSSAEQLCAIDSSEGDKEVSVSYVEKKLFPEKNGVTYEELQHLLESDVLAKVSAECNAEGSTDSNLDR</sequence>
<organism evidence="2 3">
    <name type="scientific">Trichonephila clavata</name>
    <name type="common">Joro spider</name>
    <name type="synonym">Nephila clavata</name>
    <dbReference type="NCBI Taxonomy" id="2740835"/>
    <lineage>
        <taxon>Eukaryota</taxon>
        <taxon>Metazoa</taxon>
        <taxon>Ecdysozoa</taxon>
        <taxon>Arthropoda</taxon>
        <taxon>Chelicerata</taxon>
        <taxon>Arachnida</taxon>
        <taxon>Araneae</taxon>
        <taxon>Araneomorphae</taxon>
        <taxon>Entelegynae</taxon>
        <taxon>Araneoidea</taxon>
        <taxon>Nephilidae</taxon>
        <taxon>Trichonephila</taxon>
    </lineage>
</organism>
<dbReference type="GO" id="GO:0044782">
    <property type="term" value="P:cilium organization"/>
    <property type="evidence" value="ECO:0007669"/>
    <property type="project" value="TreeGrafter"/>
</dbReference>
<dbReference type="AlphaFoldDB" id="A0A8X6GMG9"/>
<comment type="caution">
    <text evidence="2">The sequence shown here is derived from an EMBL/GenBank/DDBJ whole genome shotgun (WGS) entry which is preliminary data.</text>
</comment>
<protein>
    <submittedName>
        <fullName evidence="2">Uncharacterized protein</fullName>
    </submittedName>
</protein>
<dbReference type="Proteomes" id="UP000887116">
    <property type="component" value="Unassembled WGS sequence"/>
</dbReference>
<gene>
    <name evidence="2" type="ORF">TNCT_233971</name>
</gene>
<evidence type="ECO:0000313" key="2">
    <source>
        <dbReference type="EMBL" id="GFR06843.1"/>
    </source>
</evidence>
<feature type="region of interest" description="Disordered" evidence="1">
    <location>
        <begin position="1"/>
        <end position="26"/>
    </location>
</feature>
<dbReference type="PANTHER" id="PTHR31800">
    <property type="entry name" value="COILED-COIL DOMAIN-CONTAINING PROTEIN 32"/>
    <property type="match status" value="1"/>
</dbReference>
<proteinExistence type="predicted"/>
<evidence type="ECO:0000256" key="1">
    <source>
        <dbReference type="SAM" id="MobiDB-lite"/>
    </source>
</evidence>
<evidence type="ECO:0000313" key="3">
    <source>
        <dbReference type="Proteomes" id="UP000887116"/>
    </source>
</evidence>
<dbReference type="PANTHER" id="PTHR31800:SF1">
    <property type="entry name" value="COILED-COIL DOMAIN-CONTAINING PROTEIN 32"/>
    <property type="match status" value="1"/>
</dbReference>
<dbReference type="EMBL" id="BMAO01035927">
    <property type="protein sequence ID" value="GFR06843.1"/>
    <property type="molecule type" value="Genomic_DNA"/>
</dbReference>
<keyword evidence="3" id="KW-1185">Reference proteome</keyword>